<dbReference type="RefSeq" id="WP_377582782.1">
    <property type="nucleotide sequence ID" value="NZ_JBHTKA010000008.1"/>
</dbReference>
<dbReference type="InterPro" id="IPR000297">
    <property type="entry name" value="PPIase_PpiC"/>
</dbReference>
<feature type="chain" id="PRO_5045536372" evidence="2">
    <location>
        <begin position="22"/>
        <end position="655"/>
    </location>
</feature>
<dbReference type="InterPro" id="IPR027304">
    <property type="entry name" value="Trigger_fact/SurA_dom_sf"/>
</dbReference>
<dbReference type="SUPFAM" id="SSF109998">
    <property type="entry name" value="Triger factor/SurA peptide-binding domain-like"/>
    <property type="match status" value="1"/>
</dbReference>
<dbReference type="PANTHER" id="PTHR47245">
    <property type="entry name" value="PEPTIDYLPROLYL ISOMERASE"/>
    <property type="match status" value="1"/>
</dbReference>
<keyword evidence="1 4" id="KW-0413">Isomerase</keyword>
<dbReference type="InterPro" id="IPR046357">
    <property type="entry name" value="PPIase_dom_sf"/>
</dbReference>
<feature type="signal peptide" evidence="2">
    <location>
        <begin position="1"/>
        <end position="21"/>
    </location>
</feature>
<evidence type="ECO:0000313" key="5">
    <source>
        <dbReference type="Proteomes" id="UP001597112"/>
    </source>
</evidence>
<dbReference type="SUPFAM" id="SSF54534">
    <property type="entry name" value="FKBP-like"/>
    <property type="match status" value="2"/>
</dbReference>
<evidence type="ECO:0000256" key="1">
    <source>
        <dbReference type="PROSITE-ProRule" id="PRU00278"/>
    </source>
</evidence>
<feature type="domain" description="PpiC" evidence="3">
    <location>
        <begin position="236"/>
        <end position="338"/>
    </location>
</feature>
<proteinExistence type="predicted"/>
<comment type="caution">
    <text evidence="4">The sequence shown here is derived from an EMBL/GenBank/DDBJ whole genome shotgun (WGS) entry which is preliminary data.</text>
</comment>
<evidence type="ECO:0000259" key="3">
    <source>
        <dbReference type="PROSITE" id="PS50198"/>
    </source>
</evidence>
<evidence type="ECO:0000313" key="4">
    <source>
        <dbReference type="EMBL" id="MFD1002049.1"/>
    </source>
</evidence>
<reference evidence="5" key="1">
    <citation type="journal article" date="2019" name="Int. J. Syst. Evol. Microbiol.">
        <title>The Global Catalogue of Microorganisms (GCM) 10K type strain sequencing project: providing services to taxonomists for standard genome sequencing and annotation.</title>
        <authorList>
            <consortium name="The Broad Institute Genomics Platform"/>
            <consortium name="The Broad Institute Genome Sequencing Center for Infectious Disease"/>
            <person name="Wu L."/>
            <person name="Ma J."/>
        </authorList>
    </citation>
    <scope>NUCLEOTIDE SEQUENCE [LARGE SCALE GENOMIC DNA]</scope>
    <source>
        <strain evidence="5">CCUG 58938</strain>
    </source>
</reference>
<accession>A0ABW3K737</accession>
<dbReference type="Pfam" id="PF13616">
    <property type="entry name" value="Rotamase_3"/>
    <property type="match status" value="1"/>
</dbReference>
<dbReference type="EMBL" id="JBHTKA010000008">
    <property type="protein sequence ID" value="MFD1002049.1"/>
    <property type="molecule type" value="Genomic_DNA"/>
</dbReference>
<organism evidence="4 5">
    <name type="scientific">Ohtaekwangia kribbensis</name>
    <dbReference type="NCBI Taxonomy" id="688913"/>
    <lineage>
        <taxon>Bacteria</taxon>
        <taxon>Pseudomonadati</taxon>
        <taxon>Bacteroidota</taxon>
        <taxon>Cytophagia</taxon>
        <taxon>Cytophagales</taxon>
        <taxon>Fulvivirgaceae</taxon>
        <taxon>Ohtaekwangia</taxon>
    </lineage>
</organism>
<keyword evidence="5" id="KW-1185">Reference proteome</keyword>
<dbReference type="Pfam" id="PF00639">
    <property type="entry name" value="Rotamase"/>
    <property type="match status" value="1"/>
</dbReference>
<dbReference type="InterPro" id="IPR050245">
    <property type="entry name" value="PrsA_foldase"/>
</dbReference>
<dbReference type="Proteomes" id="UP001597112">
    <property type="component" value="Unassembled WGS sequence"/>
</dbReference>
<gene>
    <name evidence="4" type="ORF">ACFQ21_22175</name>
</gene>
<dbReference type="Gene3D" id="3.10.50.40">
    <property type="match status" value="2"/>
</dbReference>
<feature type="domain" description="PpiC" evidence="3">
    <location>
        <begin position="129"/>
        <end position="231"/>
    </location>
</feature>
<keyword evidence="2" id="KW-0732">Signal</keyword>
<dbReference type="PROSITE" id="PS50198">
    <property type="entry name" value="PPIC_PPIASE_2"/>
    <property type="match status" value="2"/>
</dbReference>
<name>A0ABW3K737_9BACT</name>
<dbReference type="GO" id="GO:0003755">
    <property type="term" value="F:peptidyl-prolyl cis-trans isomerase activity"/>
    <property type="evidence" value="ECO:0007669"/>
    <property type="project" value="UniProtKB-EC"/>
</dbReference>
<evidence type="ECO:0000256" key="2">
    <source>
        <dbReference type="SAM" id="SignalP"/>
    </source>
</evidence>
<dbReference type="PANTHER" id="PTHR47245:SF2">
    <property type="entry name" value="PEPTIDYL-PROLYL CIS-TRANS ISOMERASE HP_0175-RELATED"/>
    <property type="match status" value="1"/>
</dbReference>
<protein>
    <submittedName>
        <fullName evidence="4">Peptidylprolyl isomerase</fullName>
        <ecNumber evidence="4">5.2.1.8</ecNumber>
    </submittedName>
</protein>
<sequence>MMIRLAILVLLGSATISFSFAQSKKQKSTPTQNLFTVNKKAVTTDEFIYLYKKNHQNKTEDFTSAKIQEYLDLFINFKLKVEEAKARGLDTTQAFIREFNQYKEELRKPYLPDTKLTDSLVRLTYNRMKEEVKASHILINLKPDASPEDTLKAYNRIIEIRNKIKGGEDFGMAASQFSEDPSARSNNGNLGYFTAMQMVYPFETAAYNTRVGEISMPVRSRFGYHIIYVADRRPARGEVEVSHIMVRTGDDKDNEKAKNTIFDLYDQLQGGVKWEELCKQYSEDPGSKDNGGRLRQFGTGAMANIPEFERIAFSLNKPGEISDPFQTQFGWHIIRLERKIPLAPFEELNTSLKSRVNRDERTQVSKQALGAKLRKEFQYTEVPLVKSKVLALADTSIKRGKWKAPVYPNEQKEILFTLTDKKYTVQEFLRYAQKNQKSTSQTPEKYLEELYNHFVDVSILALQEEKIMREHPDYNYLLQEYYEGILLFDIMEKEVWNKASADSVGQHRYYDAHVNNYQAGERAQASFYFTASNAFVAKLKPLLQAGDEKGINEFVTQNKLKTETGYYKKEEKTILQKVPWVTGVHSAENNGMYYLAWIRNILPPGAMSFEEARPAVISDYQTYLEKNWVEQLKKKYSVKVNEKGKKYIFQNLQQK</sequence>
<dbReference type="EC" id="5.2.1.8" evidence="4"/>
<keyword evidence="1" id="KW-0697">Rotamase</keyword>